<feature type="non-terminal residue" evidence="2">
    <location>
        <position position="1"/>
    </location>
</feature>
<sequence>RLDTINFTMDETLLRIVMGGAILPGLMLCSSMGAMQLRYGEFSSSALAMGIPDQLDNSLLSQLRHLHKAMQSPIHCKYPEDDLNAKAMNIKPGGKQPRMRAA</sequence>
<keyword evidence="3" id="KW-1185">Reference proteome</keyword>
<keyword evidence="1" id="KW-0472">Membrane</keyword>
<evidence type="ECO:0000256" key="1">
    <source>
        <dbReference type="SAM" id="Phobius"/>
    </source>
</evidence>
<protein>
    <submittedName>
        <fullName evidence="2">Uncharacterized protein</fullName>
    </submittedName>
</protein>
<organism evidence="2 3">
    <name type="scientific">Perkinsus olseni</name>
    <name type="common">Perkinsus atlanticus</name>
    <dbReference type="NCBI Taxonomy" id="32597"/>
    <lineage>
        <taxon>Eukaryota</taxon>
        <taxon>Sar</taxon>
        <taxon>Alveolata</taxon>
        <taxon>Perkinsozoa</taxon>
        <taxon>Perkinsea</taxon>
        <taxon>Perkinsida</taxon>
        <taxon>Perkinsidae</taxon>
        <taxon>Perkinsus</taxon>
    </lineage>
</organism>
<proteinExistence type="predicted"/>
<accession>A0A7J6PWT3</accession>
<dbReference type="Proteomes" id="UP000553632">
    <property type="component" value="Unassembled WGS sequence"/>
</dbReference>
<name>A0A7J6PWT3_PEROL</name>
<dbReference type="EMBL" id="JABANO010037250">
    <property type="protein sequence ID" value="KAF4700493.1"/>
    <property type="molecule type" value="Genomic_DNA"/>
</dbReference>
<dbReference type="AlphaFoldDB" id="A0A7J6PWT3"/>
<comment type="caution">
    <text evidence="2">The sequence shown here is derived from an EMBL/GenBank/DDBJ whole genome shotgun (WGS) entry which is preliminary data.</text>
</comment>
<evidence type="ECO:0000313" key="3">
    <source>
        <dbReference type="Proteomes" id="UP000553632"/>
    </source>
</evidence>
<feature type="non-terminal residue" evidence="2">
    <location>
        <position position="102"/>
    </location>
</feature>
<reference evidence="2 3" key="1">
    <citation type="submission" date="2020-04" db="EMBL/GenBank/DDBJ databases">
        <title>Perkinsus olseni comparative genomics.</title>
        <authorList>
            <person name="Bogema D.R."/>
        </authorList>
    </citation>
    <scope>NUCLEOTIDE SEQUENCE [LARGE SCALE GENOMIC DNA]</scope>
    <source>
        <strain evidence="2 3">ATCC PRA-207</strain>
    </source>
</reference>
<feature type="transmembrane region" description="Helical" evidence="1">
    <location>
        <begin position="12"/>
        <end position="29"/>
    </location>
</feature>
<keyword evidence="1" id="KW-1133">Transmembrane helix</keyword>
<keyword evidence="1" id="KW-0812">Transmembrane</keyword>
<gene>
    <name evidence="2" type="ORF">FOZ63_023257</name>
</gene>
<evidence type="ECO:0000313" key="2">
    <source>
        <dbReference type="EMBL" id="KAF4700493.1"/>
    </source>
</evidence>